<dbReference type="PANTHER" id="PTHR44858">
    <property type="entry name" value="TETRATRICOPEPTIDE REPEAT PROTEIN 6"/>
    <property type="match status" value="1"/>
</dbReference>
<keyword evidence="1" id="KW-0677">Repeat</keyword>
<evidence type="ECO:0000313" key="3">
    <source>
        <dbReference type="EMBL" id="SVA97431.1"/>
    </source>
</evidence>
<evidence type="ECO:0000256" key="2">
    <source>
        <dbReference type="ARBA" id="ARBA00022803"/>
    </source>
</evidence>
<evidence type="ECO:0000256" key="1">
    <source>
        <dbReference type="ARBA" id="ARBA00022737"/>
    </source>
</evidence>
<reference evidence="3" key="1">
    <citation type="submission" date="2018-05" db="EMBL/GenBank/DDBJ databases">
        <authorList>
            <person name="Lanie J.A."/>
            <person name="Ng W.-L."/>
            <person name="Kazmierczak K.M."/>
            <person name="Andrzejewski T.M."/>
            <person name="Davidsen T.M."/>
            <person name="Wayne K.J."/>
            <person name="Tettelin H."/>
            <person name="Glass J.I."/>
            <person name="Rusch D."/>
            <person name="Podicherti R."/>
            <person name="Tsui H.-C.T."/>
            <person name="Winkler M.E."/>
        </authorList>
    </citation>
    <scope>NUCLEOTIDE SEQUENCE</scope>
</reference>
<proteinExistence type="predicted"/>
<dbReference type="Pfam" id="PF13181">
    <property type="entry name" value="TPR_8"/>
    <property type="match status" value="1"/>
</dbReference>
<dbReference type="InterPro" id="IPR050498">
    <property type="entry name" value="Ycf3"/>
</dbReference>
<name>A0A382A878_9ZZZZ</name>
<organism evidence="3">
    <name type="scientific">marine metagenome</name>
    <dbReference type="NCBI Taxonomy" id="408172"/>
    <lineage>
        <taxon>unclassified sequences</taxon>
        <taxon>metagenomes</taxon>
        <taxon>ecological metagenomes</taxon>
    </lineage>
</organism>
<dbReference type="Pfam" id="PF00515">
    <property type="entry name" value="TPR_1"/>
    <property type="match status" value="2"/>
</dbReference>
<dbReference type="PROSITE" id="PS50005">
    <property type="entry name" value="TPR"/>
    <property type="match status" value="2"/>
</dbReference>
<dbReference type="AlphaFoldDB" id="A0A382A878"/>
<protein>
    <submittedName>
        <fullName evidence="3">Uncharacterized protein</fullName>
    </submittedName>
</protein>
<dbReference type="PANTHER" id="PTHR44858:SF1">
    <property type="entry name" value="UDP-N-ACETYLGLUCOSAMINE--PEPTIDE N-ACETYLGLUCOSAMINYLTRANSFERASE SPINDLY-RELATED"/>
    <property type="match status" value="1"/>
</dbReference>
<dbReference type="EMBL" id="UINC01024219">
    <property type="protein sequence ID" value="SVA97431.1"/>
    <property type="molecule type" value="Genomic_DNA"/>
</dbReference>
<gene>
    <name evidence="3" type="ORF">METZ01_LOCUS150285</name>
</gene>
<dbReference type="SUPFAM" id="SSF48452">
    <property type="entry name" value="TPR-like"/>
    <property type="match status" value="1"/>
</dbReference>
<keyword evidence="2" id="KW-0802">TPR repeat</keyword>
<dbReference type="Gene3D" id="1.25.40.10">
    <property type="entry name" value="Tetratricopeptide repeat domain"/>
    <property type="match status" value="2"/>
</dbReference>
<sequence length="172" mass="19573">MSYNWKNDGNLSQKSDMDYVLEVIGSLTAALHLNPNDTDKLFLRGNGYLDATRFDEAIDDYSKIVGFGQAEAPVYNNRGICHRGMGNPKQAIVDFTKALEIDPLYRDAYNNRGMAKADMGLHEEALSDYNEAINLDSEYWYAFNNRAMLLWALGDRKNAVLDYEKVRKILSE</sequence>
<accession>A0A382A878</accession>
<dbReference type="InterPro" id="IPR011990">
    <property type="entry name" value="TPR-like_helical_dom_sf"/>
</dbReference>
<dbReference type="InterPro" id="IPR019734">
    <property type="entry name" value="TPR_rpt"/>
</dbReference>
<dbReference type="SMART" id="SM00028">
    <property type="entry name" value="TPR"/>
    <property type="match status" value="4"/>
</dbReference>